<dbReference type="HAMAP" id="MF_00651">
    <property type="entry name" value="Nuclease_YqgF"/>
    <property type="match status" value="1"/>
</dbReference>
<evidence type="ECO:0000256" key="3">
    <source>
        <dbReference type="ARBA" id="ARBA00022722"/>
    </source>
</evidence>
<dbReference type="GO" id="GO:0016788">
    <property type="term" value="F:hydrolase activity, acting on ester bonds"/>
    <property type="evidence" value="ECO:0007669"/>
    <property type="project" value="UniProtKB-UniRule"/>
</dbReference>
<dbReference type="SUPFAM" id="SSF53098">
    <property type="entry name" value="Ribonuclease H-like"/>
    <property type="match status" value="1"/>
</dbReference>
<dbReference type="SMART" id="SM00732">
    <property type="entry name" value="YqgFc"/>
    <property type="match status" value="1"/>
</dbReference>
<proteinExistence type="inferred from homology"/>
<comment type="function">
    <text evidence="5">Could be a nuclease involved in processing of the 5'-end of pre-16S rRNA.</text>
</comment>
<dbReference type="InterPro" id="IPR037027">
    <property type="entry name" value="YqgF/RNaseH-like_dom_sf"/>
</dbReference>
<keyword evidence="8" id="KW-1185">Reference proteome</keyword>
<evidence type="ECO:0000256" key="4">
    <source>
        <dbReference type="ARBA" id="ARBA00022801"/>
    </source>
</evidence>
<evidence type="ECO:0000259" key="6">
    <source>
        <dbReference type="SMART" id="SM00732"/>
    </source>
</evidence>
<evidence type="ECO:0000313" key="8">
    <source>
        <dbReference type="Proteomes" id="UP000463939"/>
    </source>
</evidence>
<dbReference type="PANTHER" id="PTHR33317:SF4">
    <property type="entry name" value="POLYNUCLEOTIDYL TRANSFERASE, RIBONUCLEASE H-LIKE SUPERFAMILY PROTEIN"/>
    <property type="match status" value="1"/>
</dbReference>
<dbReference type="GO" id="GO:0000967">
    <property type="term" value="P:rRNA 5'-end processing"/>
    <property type="evidence" value="ECO:0007669"/>
    <property type="project" value="UniProtKB-UniRule"/>
</dbReference>
<dbReference type="NCBIfam" id="TIGR00250">
    <property type="entry name" value="RNAse_H_YqgF"/>
    <property type="match status" value="1"/>
</dbReference>
<feature type="domain" description="YqgF/RNase H-like" evidence="6">
    <location>
        <begin position="7"/>
        <end position="107"/>
    </location>
</feature>
<dbReference type="GO" id="GO:0004518">
    <property type="term" value="F:nuclease activity"/>
    <property type="evidence" value="ECO:0007669"/>
    <property type="project" value="UniProtKB-KW"/>
</dbReference>
<name>A0A809RDM9_9PROT</name>
<dbReference type="EMBL" id="AP021881">
    <property type="protein sequence ID" value="BBO99755.1"/>
    <property type="molecule type" value="Genomic_DNA"/>
</dbReference>
<protein>
    <recommendedName>
        <fullName evidence="5">Putative pre-16S rRNA nuclease</fullName>
        <ecNumber evidence="5">3.1.-.-</ecNumber>
    </recommendedName>
</protein>
<dbReference type="CDD" id="cd16964">
    <property type="entry name" value="YqgF"/>
    <property type="match status" value="1"/>
</dbReference>
<evidence type="ECO:0000256" key="1">
    <source>
        <dbReference type="ARBA" id="ARBA00022490"/>
    </source>
</evidence>
<evidence type="ECO:0000256" key="2">
    <source>
        <dbReference type="ARBA" id="ARBA00022517"/>
    </source>
</evidence>
<sequence>MPELKSGTLLGFDFGLKRVGVAVGTWELGLAHPLETISSEINTARFARIAELISQWRPVALIVGMPQYDDGAQHEFAPTCLRFANRLHGRFGLPVFWVDERYSSVAASSVLNEQGVRGRKQKPMLDQVAAQQILQQYFDESDSAHELT</sequence>
<keyword evidence="3 5" id="KW-0540">Nuclease</keyword>
<reference evidence="8" key="1">
    <citation type="submission" date="2019-11" db="EMBL/GenBank/DDBJ databases">
        <title>Isolation and characterization of a novel species in the genus Sulfuriferula.</title>
        <authorList>
            <person name="Mochizuki J."/>
            <person name="Kojima H."/>
            <person name="Fukui M."/>
        </authorList>
    </citation>
    <scope>NUCLEOTIDE SEQUENCE [LARGE SCALE GENOMIC DNA]</scope>
    <source>
        <strain evidence="8">SGTM</strain>
    </source>
</reference>
<dbReference type="AlphaFoldDB" id="A0A809RDM9"/>
<keyword evidence="2 5" id="KW-0690">Ribosome biogenesis</keyword>
<evidence type="ECO:0000313" key="7">
    <source>
        <dbReference type="EMBL" id="BBO99755.1"/>
    </source>
</evidence>
<dbReference type="Gene3D" id="3.30.420.140">
    <property type="entry name" value="YqgF/RNase H-like domain"/>
    <property type="match status" value="1"/>
</dbReference>
<dbReference type="KEGG" id="sniv:SFSGTM_04640"/>
<dbReference type="Proteomes" id="UP000463939">
    <property type="component" value="Chromosome"/>
</dbReference>
<evidence type="ECO:0000256" key="5">
    <source>
        <dbReference type="HAMAP-Rule" id="MF_00651"/>
    </source>
</evidence>
<dbReference type="InterPro" id="IPR005227">
    <property type="entry name" value="YqgF"/>
</dbReference>
<gene>
    <name evidence="7" type="ORF">SFSGTM_04640</name>
</gene>
<keyword evidence="1 5" id="KW-0963">Cytoplasm</keyword>
<comment type="similarity">
    <text evidence="5">Belongs to the YqgF HJR family.</text>
</comment>
<dbReference type="RefSeq" id="WP_162083763.1">
    <property type="nucleotide sequence ID" value="NZ_AP021881.1"/>
</dbReference>
<organism evidence="7 8">
    <name type="scientific">Sulfuriferula nivalis</name>
    <dbReference type="NCBI Taxonomy" id="2675298"/>
    <lineage>
        <taxon>Bacteria</taxon>
        <taxon>Pseudomonadati</taxon>
        <taxon>Pseudomonadota</taxon>
        <taxon>Betaproteobacteria</taxon>
        <taxon>Nitrosomonadales</taxon>
        <taxon>Sulfuricellaceae</taxon>
        <taxon>Sulfuriferula</taxon>
    </lineage>
</organism>
<comment type="subcellular location">
    <subcellularLocation>
        <location evidence="5">Cytoplasm</location>
    </subcellularLocation>
</comment>
<dbReference type="Pfam" id="PF03652">
    <property type="entry name" value="RuvX"/>
    <property type="match status" value="1"/>
</dbReference>
<dbReference type="PANTHER" id="PTHR33317">
    <property type="entry name" value="POLYNUCLEOTIDYL TRANSFERASE, RIBONUCLEASE H-LIKE SUPERFAMILY PROTEIN"/>
    <property type="match status" value="1"/>
</dbReference>
<dbReference type="InterPro" id="IPR012337">
    <property type="entry name" value="RNaseH-like_sf"/>
</dbReference>
<dbReference type="InterPro" id="IPR006641">
    <property type="entry name" value="YqgF/RNaseH-like_dom"/>
</dbReference>
<accession>A0A809RDM9</accession>
<keyword evidence="4 5" id="KW-0378">Hydrolase</keyword>
<dbReference type="GO" id="GO:0005829">
    <property type="term" value="C:cytosol"/>
    <property type="evidence" value="ECO:0007669"/>
    <property type="project" value="TreeGrafter"/>
</dbReference>
<dbReference type="EC" id="3.1.-.-" evidence="5"/>